<keyword evidence="3" id="KW-0695">RNA-directed DNA polymerase</keyword>
<reference evidence="3" key="1">
    <citation type="submission" date="2009-08" db="EMBL/GenBank/DDBJ databases">
        <authorList>
            <consortium name="US DOE Joint Genome Institute"/>
            <person name="Lucas S."/>
            <person name="Copeland A."/>
            <person name="Lapidus A."/>
            <person name="Glavina del Rio T."/>
            <person name="Dalin E."/>
            <person name="Tice H."/>
            <person name="Bruce D."/>
            <person name="Barry K."/>
            <person name="Pitluck S."/>
            <person name="Lowry S."/>
            <person name="Larimer F."/>
            <person name="Land M."/>
            <person name="Hauser L."/>
            <person name="Kyrpides N."/>
            <person name="Ivanova N."/>
            <person name="McMahon K.D."/>
            <person name="Hugenholtz P."/>
        </authorList>
    </citation>
    <scope>NUCLEOTIDE SEQUENCE</scope>
    <source>
        <strain evidence="3">UW-1</strain>
    </source>
</reference>
<dbReference type="InterPro" id="IPR000477">
    <property type="entry name" value="RT_dom"/>
</dbReference>
<dbReference type="HOGENOM" id="CLU_013584_0_0_4"/>
<dbReference type="InterPro" id="IPR043502">
    <property type="entry name" value="DNA/RNA_pol_sf"/>
</dbReference>
<accession>C7RQ26</accession>
<sequence>MLVLAGIQPAPLVGKPQVEPEPRQGKVRLAQSGHACFEFALADRLLELKRELETGQYRPGGYLNFFIHEPKRRKISAAPFRDRVVHHPLCNVIEPRFERLFIADSYANRRGKGTHRAIDRLQHFAQRHRYVLRADIVKHFPSIDHQVLHAILARVVPEADLMALIDRIIASGAGVLDEEYATVYFPGDDLLAACRPRGLPIGNLTSQFWSNCYLHPFDQFVTRELRWAAYLRYVDDFALFSDSKRELWAWKRAIVERLARLRLTIHEGPAQVVPVENGIPWLGFVVFPGYRRVKARKVRGATSRLSGRLDDYLAGHISFAELDASVKAWVNHVRQADTWGLRRHVFAGLRFTMVPEKSTGAARP</sequence>
<reference evidence="3" key="2">
    <citation type="submission" date="2009-09" db="EMBL/GenBank/DDBJ databases">
        <title>Complete sequence of chromosome of Candidatus Accumulibacter phosphatis clade IIA str. UW-1.</title>
        <authorList>
            <consortium name="US DOE Joint Genome Institute"/>
            <person name="Martin H.G."/>
            <person name="Ivanova N."/>
            <person name="Kunin V."/>
            <person name="Warnecke F."/>
            <person name="Barry K."/>
            <person name="He S."/>
            <person name="Salamov A."/>
            <person name="Szeto E."/>
            <person name="Dalin E."/>
            <person name="Pangilinan J.L."/>
            <person name="Lapidus A."/>
            <person name="Lowry S."/>
            <person name="Kyrpides N.C."/>
            <person name="McMahon K.D."/>
            <person name="Hugenholtz P."/>
        </authorList>
    </citation>
    <scope>NUCLEOTIDE SEQUENCE [LARGE SCALE GENOMIC DNA]</scope>
    <source>
        <strain evidence="3">UW-1</strain>
    </source>
</reference>
<dbReference type="EMBL" id="CP001715">
    <property type="protein sequence ID" value="ACV35612.1"/>
    <property type="molecule type" value="Genomic_DNA"/>
</dbReference>
<dbReference type="InterPro" id="IPR051083">
    <property type="entry name" value="GrpII_Intron_Splice-Mob/Def"/>
</dbReference>
<dbReference type="STRING" id="522306.CAP2UW1_2321"/>
<organism evidence="3">
    <name type="scientific">Accumulibacter regalis</name>
    <dbReference type="NCBI Taxonomy" id="522306"/>
    <lineage>
        <taxon>Bacteria</taxon>
        <taxon>Pseudomonadati</taxon>
        <taxon>Pseudomonadota</taxon>
        <taxon>Betaproteobacteria</taxon>
        <taxon>Candidatus Accumulibacter</taxon>
    </lineage>
</organism>
<proteinExistence type="inferred from homology"/>
<dbReference type="SUPFAM" id="SSF56672">
    <property type="entry name" value="DNA/RNA polymerases"/>
    <property type="match status" value="1"/>
</dbReference>
<dbReference type="Pfam" id="PF00078">
    <property type="entry name" value="RVT_1"/>
    <property type="match status" value="1"/>
</dbReference>
<evidence type="ECO:0000259" key="2">
    <source>
        <dbReference type="PROSITE" id="PS50878"/>
    </source>
</evidence>
<dbReference type="PANTHER" id="PTHR34047:SF8">
    <property type="entry name" value="PROTEIN YKFC"/>
    <property type="match status" value="1"/>
</dbReference>
<dbReference type="PROSITE" id="PS50878">
    <property type="entry name" value="RT_POL"/>
    <property type="match status" value="1"/>
</dbReference>
<dbReference type="AlphaFoldDB" id="C7RQ26"/>
<dbReference type="eggNOG" id="COG3344">
    <property type="taxonomic scope" value="Bacteria"/>
</dbReference>
<dbReference type="GO" id="GO:0003964">
    <property type="term" value="F:RNA-directed DNA polymerase activity"/>
    <property type="evidence" value="ECO:0007669"/>
    <property type="project" value="UniProtKB-KW"/>
</dbReference>
<keyword evidence="3" id="KW-0548">Nucleotidyltransferase</keyword>
<protein>
    <submittedName>
        <fullName evidence="3">RNA-directed DNA polymerase (Reverse transcriptase)</fullName>
    </submittedName>
</protein>
<keyword evidence="3" id="KW-0808">Transferase</keyword>
<name>C7RQ26_ACCRE</name>
<dbReference type="KEGG" id="app:CAP2UW1_2321"/>
<evidence type="ECO:0000313" key="3">
    <source>
        <dbReference type="EMBL" id="ACV35612.1"/>
    </source>
</evidence>
<gene>
    <name evidence="3" type="ordered locus">CAP2UW1_2321</name>
</gene>
<evidence type="ECO:0000256" key="1">
    <source>
        <dbReference type="ARBA" id="ARBA00034120"/>
    </source>
</evidence>
<comment type="similarity">
    <text evidence="1">Belongs to the bacterial reverse transcriptase family.</text>
</comment>
<dbReference type="PANTHER" id="PTHR34047">
    <property type="entry name" value="NUCLEAR INTRON MATURASE 1, MITOCHONDRIAL-RELATED"/>
    <property type="match status" value="1"/>
</dbReference>
<feature type="domain" description="Reverse transcriptase" evidence="2">
    <location>
        <begin position="50"/>
        <end position="286"/>
    </location>
</feature>
<dbReference type="CDD" id="cd01646">
    <property type="entry name" value="RT_Bac_retron_I"/>
    <property type="match status" value="1"/>
</dbReference>